<keyword evidence="4" id="KW-1185">Reference proteome</keyword>
<reference evidence="3 4" key="1">
    <citation type="submission" date="2018-11" db="EMBL/GenBank/DDBJ databases">
        <title>Draft genome sequence of Gordonia sp. RS15-1S isolated from rice stems.</title>
        <authorList>
            <person name="Muangham S."/>
        </authorList>
    </citation>
    <scope>NUCLEOTIDE SEQUENCE [LARGE SCALE GENOMIC DNA]</scope>
    <source>
        <strain evidence="3 4">RS15-1S</strain>
    </source>
</reference>
<proteinExistence type="predicted"/>
<evidence type="ECO:0000259" key="1">
    <source>
        <dbReference type="Pfam" id="PF07905"/>
    </source>
</evidence>
<dbReference type="Pfam" id="PF13556">
    <property type="entry name" value="HTH_30"/>
    <property type="match status" value="1"/>
</dbReference>
<dbReference type="Pfam" id="PF07905">
    <property type="entry name" value="PucR"/>
    <property type="match status" value="1"/>
</dbReference>
<dbReference type="PANTHER" id="PTHR33744">
    <property type="entry name" value="CARBOHYDRATE DIACID REGULATOR"/>
    <property type="match status" value="1"/>
</dbReference>
<dbReference type="AlphaFoldDB" id="A0A3N4GS37"/>
<sequence>MSTSVRWLIAQRGLELVLHAGGAGLERPIDSAVSSELITAAEWMVGGEVLLTTGLRLTEDPAEQQRYLRSLDEVGVAALGFGVGLGFDAIPKAMISAADEVGLPLFEVPLHIPFSAITRALLDQIAAGRSARLVSATRAQPRMTRAAVARGPAAVVGELADAIERRVLLLDANHAEVASSPAPPEPRDLARLRALVARDPASAGAVFVADDVTLMVTRIGSSTRTFGFLGVVGAPLDEVSRMLVGHATSLLAIEYAKPHEVRREMALLHTDVLGSALDGVVGPTALRVLRRAASPDGAVRAVVFTFAGDADAERGQARLTGELERRWRPVFVHRAGTEVVSLLRGDDPVDVAIGLLSVLAAAATVRGGIGPAVRLADAAGTPGTAAIATSVAQARLAARSAAVGQLVDLDDVQSLLSIDPVRRALADNHDRRLAPILDHDRFQGAALYRSLLVYLEANGNWGSAASALGVHRHTLRSRIERVEDMLAVDLADARTRAELLLMMLGADA</sequence>
<dbReference type="Proteomes" id="UP000267536">
    <property type="component" value="Unassembled WGS sequence"/>
</dbReference>
<dbReference type="InterPro" id="IPR051448">
    <property type="entry name" value="CdaR-like_regulators"/>
</dbReference>
<evidence type="ECO:0000259" key="2">
    <source>
        <dbReference type="Pfam" id="PF13556"/>
    </source>
</evidence>
<comment type="caution">
    <text evidence="3">The sequence shown here is derived from an EMBL/GenBank/DDBJ whole genome shotgun (WGS) entry which is preliminary data.</text>
</comment>
<dbReference type="Gene3D" id="1.10.10.2840">
    <property type="entry name" value="PucR C-terminal helix-turn-helix domain"/>
    <property type="match status" value="1"/>
</dbReference>
<dbReference type="InterPro" id="IPR042070">
    <property type="entry name" value="PucR_C-HTH_sf"/>
</dbReference>
<evidence type="ECO:0000313" key="4">
    <source>
        <dbReference type="Proteomes" id="UP000267536"/>
    </source>
</evidence>
<evidence type="ECO:0000313" key="3">
    <source>
        <dbReference type="EMBL" id="RPA65622.1"/>
    </source>
</evidence>
<protein>
    <submittedName>
        <fullName evidence="3">PucR family transcriptional regulator</fullName>
    </submittedName>
</protein>
<accession>A0A3N4GS37</accession>
<dbReference type="OrthoDB" id="8450798at2"/>
<feature type="domain" description="Purine catabolism PurC-like" evidence="1">
    <location>
        <begin position="10"/>
        <end position="125"/>
    </location>
</feature>
<dbReference type="EMBL" id="RKMH01000002">
    <property type="protein sequence ID" value="RPA65622.1"/>
    <property type="molecule type" value="Genomic_DNA"/>
</dbReference>
<dbReference type="InterPro" id="IPR025736">
    <property type="entry name" value="PucR_C-HTH_dom"/>
</dbReference>
<name>A0A3N4GS37_9ACTN</name>
<feature type="domain" description="PucR C-terminal helix-turn-helix" evidence="2">
    <location>
        <begin position="447"/>
        <end position="503"/>
    </location>
</feature>
<dbReference type="PANTHER" id="PTHR33744:SF1">
    <property type="entry name" value="DNA-BINDING TRANSCRIPTIONAL ACTIVATOR ADER"/>
    <property type="match status" value="1"/>
</dbReference>
<dbReference type="InterPro" id="IPR012914">
    <property type="entry name" value="PucR_dom"/>
</dbReference>
<organism evidence="3 4">
    <name type="scientific">Gordonia oryzae</name>
    <dbReference type="NCBI Taxonomy" id="2487349"/>
    <lineage>
        <taxon>Bacteria</taxon>
        <taxon>Bacillati</taxon>
        <taxon>Actinomycetota</taxon>
        <taxon>Actinomycetes</taxon>
        <taxon>Mycobacteriales</taxon>
        <taxon>Gordoniaceae</taxon>
        <taxon>Gordonia</taxon>
    </lineage>
</organism>
<gene>
    <name evidence="3" type="ORF">EF294_02375</name>
</gene>
<dbReference type="RefSeq" id="WP_123925405.1">
    <property type="nucleotide sequence ID" value="NZ_JBPSDP010000009.1"/>
</dbReference>